<gene>
    <name evidence="1" type="ORF">MAR_018685</name>
</gene>
<reference evidence="1" key="1">
    <citation type="submission" date="2022-11" db="EMBL/GenBank/DDBJ databases">
        <title>Centuries of genome instability and evolution in soft-shell clam transmissible cancer (bioRxiv).</title>
        <authorList>
            <person name="Hart S.F.M."/>
            <person name="Yonemitsu M.A."/>
            <person name="Giersch R.M."/>
            <person name="Beal B.F."/>
            <person name="Arriagada G."/>
            <person name="Davis B.W."/>
            <person name="Ostrander E.A."/>
            <person name="Goff S.P."/>
            <person name="Metzger M.J."/>
        </authorList>
    </citation>
    <scope>NUCLEOTIDE SEQUENCE</scope>
    <source>
        <strain evidence="1">MELC-2E11</strain>
        <tissue evidence="1">Siphon/mantle</tissue>
    </source>
</reference>
<proteinExistence type="predicted"/>
<dbReference type="EMBL" id="CP111017">
    <property type="protein sequence ID" value="WAR08727.1"/>
    <property type="molecule type" value="Genomic_DNA"/>
</dbReference>
<evidence type="ECO:0000313" key="1">
    <source>
        <dbReference type="EMBL" id="WAR08727.1"/>
    </source>
</evidence>
<keyword evidence="2" id="KW-1185">Reference proteome</keyword>
<protein>
    <submittedName>
        <fullName evidence="1">Uncharacterized protein</fullName>
    </submittedName>
</protein>
<evidence type="ECO:0000313" key="2">
    <source>
        <dbReference type="Proteomes" id="UP001164746"/>
    </source>
</evidence>
<name>A0ABY7EIJ0_MYAAR</name>
<accession>A0ABY7EIJ0</accession>
<sequence>MITNGRYYVSLFRVEEREPYSSNKTPQVRCDCRSTAQKVAQQINYAKNLSDEQIMFVPPLPDFDDQYYV</sequence>
<dbReference type="Proteomes" id="UP001164746">
    <property type="component" value="Chromosome 6"/>
</dbReference>
<organism evidence="1 2">
    <name type="scientific">Mya arenaria</name>
    <name type="common">Soft-shell clam</name>
    <dbReference type="NCBI Taxonomy" id="6604"/>
    <lineage>
        <taxon>Eukaryota</taxon>
        <taxon>Metazoa</taxon>
        <taxon>Spiralia</taxon>
        <taxon>Lophotrochozoa</taxon>
        <taxon>Mollusca</taxon>
        <taxon>Bivalvia</taxon>
        <taxon>Autobranchia</taxon>
        <taxon>Heteroconchia</taxon>
        <taxon>Euheterodonta</taxon>
        <taxon>Imparidentia</taxon>
        <taxon>Neoheterodontei</taxon>
        <taxon>Myida</taxon>
        <taxon>Myoidea</taxon>
        <taxon>Myidae</taxon>
        <taxon>Mya</taxon>
    </lineage>
</organism>